<organism evidence="1 2">
    <name type="scientific">Dentiscutata heterogama</name>
    <dbReference type="NCBI Taxonomy" id="1316150"/>
    <lineage>
        <taxon>Eukaryota</taxon>
        <taxon>Fungi</taxon>
        <taxon>Fungi incertae sedis</taxon>
        <taxon>Mucoromycota</taxon>
        <taxon>Glomeromycotina</taxon>
        <taxon>Glomeromycetes</taxon>
        <taxon>Diversisporales</taxon>
        <taxon>Gigasporaceae</taxon>
        <taxon>Dentiscutata</taxon>
    </lineage>
</organism>
<proteinExistence type="predicted"/>
<comment type="caution">
    <text evidence="1">The sequence shown here is derived from an EMBL/GenBank/DDBJ whole genome shotgun (WGS) entry which is preliminary data.</text>
</comment>
<dbReference type="EMBL" id="CAJVPU010003449">
    <property type="protein sequence ID" value="CAG8518160.1"/>
    <property type="molecule type" value="Genomic_DNA"/>
</dbReference>
<reference evidence="1" key="1">
    <citation type="submission" date="2021-06" db="EMBL/GenBank/DDBJ databases">
        <authorList>
            <person name="Kallberg Y."/>
            <person name="Tangrot J."/>
            <person name="Rosling A."/>
        </authorList>
    </citation>
    <scope>NUCLEOTIDE SEQUENCE</scope>
    <source>
        <strain evidence="1">IL203A</strain>
    </source>
</reference>
<protein>
    <submittedName>
        <fullName evidence="1">2215_t:CDS:1</fullName>
    </submittedName>
</protein>
<dbReference type="Proteomes" id="UP000789702">
    <property type="component" value="Unassembled WGS sequence"/>
</dbReference>
<accession>A0ACA9LA33</accession>
<feature type="non-terminal residue" evidence="1">
    <location>
        <position position="1"/>
    </location>
</feature>
<evidence type="ECO:0000313" key="1">
    <source>
        <dbReference type="EMBL" id="CAG8518160.1"/>
    </source>
</evidence>
<sequence length="51" mass="5772">KGPNKLTKVELEEREEPTQADKSNSEDKMELESAAEVHSNFVNALEAVSRW</sequence>
<keyword evidence="2" id="KW-1185">Reference proteome</keyword>
<name>A0ACA9LA33_9GLOM</name>
<gene>
    <name evidence="1" type="ORF">DHETER_LOCUS3782</name>
</gene>
<evidence type="ECO:0000313" key="2">
    <source>
        <dbReference type="Proteomes" id="UP000789702"/>
    </source>
</evidence>